<keyword evidence="3" id="KW-1185">Reference proteome</keyword>
<evidence type="ECO:0000256" key="1">
    <source>
        <dbReference type="SAM" id="MobiDB-lite"/>
    </source>
</evidence>
<evidence type="ECO:0000313" key="2">
    <source>
        <dbReference type="EMBL" id="QLI70789.1"/>
    </source>
</evidence>
<evidence type="ECO:0000313" key="3">
    <source>
        <dbReference type="Proteomes" id="UP000510686"/>
    </source>
</evidence>
<sequence length="92" mass="10167">MVDMANDMADRPIRGGVTDSHAHEVSEPFVLERAGLSELVSPNYQLRPKQTKAKPNGRSLLSQAQIRSIPGYSLIMRNRRSASKTLETDCGL</sequence>
<dbReference type="Proteomes" id="UP000510686">
    <property type="component" value="Chromosome 4"/>
</dbReference>
<protein>
    <submittedName>
        <fullName evidence="2">Uncharacterized protein</fullName>
    </submittedName>
</protein>
<proteinExistence type="predicted"/>
<accession>A0A7D5ZA31</accession>
<organism evidence="2 3">
    <name type="scientific">Metarhizium brunneum</name>
    <dbReference type="NCBI Taxonomy" id="500148"/>
    <lineage>
        <taxon>Eukaryota</taxon>
        <taxon>Fungi</taxon>
        <taxon>Dikarya</taxon>
        <taxon>Ascomycota</taxon>
        <taxon>Pezizomycotina</taxon>
        <taxon>Sordariomycetes</taxon>
        <taxon>Hypocreomycetidae</taxon>
        <taxon>Hypocreales</taxon>
        <taxon>Clavicipitaceae</taxon>
        <taxon>Metarhizium</taxon>
    </lineage>
</organism>
<dbReference type="EMBL" id="CP058935">
    <property type="protein sequence ID" value="QLI70789.1"/>
    <property type="molecule type" value="Genomic_DNA"/>
</dbReference>
<dbReference type="AlphaFoldDB" id="A0A7D5ZA31"/>
<feature type="region of interest" description="Disordered" evidence="1">
    <location>
        <begin position="1"/>
        <end position="20"/>
    </location>
</feature>
<dbReference type="RefSeq" id="XP_065987090.1">
    <property type="nucleotide sequence ID" value="XM_066130962.1"/>
</dbReference>
<name>A0A7D5ZA31_9HYPO</name>
<dbReference type="KEGG" id="mbrn:90967938"/>
<reference evidence="2 3" key="1">
    <citation type="submission" date="2020-07" db="EMBL/GenBank/DDBJ databases">
        <title>Telomere length de novo assembly of all 7 chromosomes of the fungus, Metarhizium brunneum, using a novel assembly pipeline.</title>
        <authorList>
            <person name="Saud z."/>
            <person name="Kortsinoglou A."/>
            <person name="Kouvelis V.N."/>
            <person name="Butt T.M."/>
        </authorList>
    </citation>
    <scope>NUCLEOTIDE SEQUENCE [LARGE SCALE GENOMIC DNA]</scope>
    <source>
        <strain evidence="2 3">4556</strain>
    </source>
</reference>
<gene>
    <name evidence="2" type="ORF">G6M90_00g072020</name>
</gene>
<dbReference type="GeneID" id="90967938"/>